<dbReference type="CDD" id="cd04647">
    <property type="entry name" value="LbH_MAT_like"/>
    <property type="match status" value="1"/>
</dbReference>
<dbReference type="InterPro" id="IPR051159">
    <property type="entry name" value="Hexapeptide_acetyltransf"/>
</dbReference>
<evidence type="ECO:0000256" key="2">
    <source>
        <dbReference type="ARBA" id="ARBA00022679"/>
    </source>
</evidence>
<dbReference type="Pfam" id="PF14602">
    <property type="entry name" value="Hexapep_2"/>
    <property type="match status" value="1"/>
</dbReference>
<dbReference type="InterPro" id="IPR011004">
    <property type="entry name" value="Trimer_LpxA-like_sf"/>
</dbReference>
<comment type="similarity">
    <text evidence="1">Belongs to the transferase hexapeptide repeat family.</text>
</comment>
<dbReference type="Pfam" id="PF00132">
    <property type="entry name" value="Hexapep"/>
    <property type="match status" value="1"/>
</dbReference>
<evidence type="ECO:0000313" key="4">
    <source>
        <dbReference type="Proteomes" id="UP001499882"/>
    </source>
</evidence>
<keyword evidence="4" id="KW-1185">Reference proteome</keyword>
<sequence length="248" mass="25756">MVSATPDRYPPSVKSIARRLANGAVLTGARWLDRVGQIVPGTRAAEGFGSLGRGTSIGFPMATLMGQRSIHIGEDTLVGRHVSLAVGYGVLDTRAPERALVIGDRCVIGARCTIVAHESVVIGDGVWFGQDIFVSDASHGYQDPELPIGEQFGTHDPVEIGSGTWIGHGAIILPGTRIGRNVVVAAGSVVRGVVEDHTVVGGAPARVLRRLEPGVGWVGTRGDVRPVLHGPFGLAAAAALEAEDEATA</sequence>
<protein>
    <recommendedName>
        <fullName evidence="5">Acyltransferase</fullName>
    </recommendedName>
</protein>
<organism evidence="3 4">
    <name type="scientific">Nocardioides endophyticus</name>
    <dbReference type="NCBI Taxonomy" id="1353775"/>
    <lineage>
        <taxon>Bacteria</taxon>
        <taxon>Bacillati</taxon>
        <taxon>Actinomycetota</taxon>
        <taxon>Actinomycetes</taxon>
        <taxon>Propionibacteriales</taxon>
        <taxon>Nocardioidaceae</taxon>
        <taxon>Nocardioides</taxon>
    </lineage>
</organism>
<reference evidence="4" key="1">
    <citation type="journal article" date="2019" name="Int. J. Syst. Evol. Microbiol.">
        <title>The Global Catalogue of Microorganisms (GCM) 10K type strain sequencing project: providing services to taxonomists for standard genome sequencing and annotation.</title>
        <authorList>
            <consortium name="The Broad Institute Genomics Platform"/>
            <consortium name="The Broad Institute Genome Sequencing Center for Infectious Disease"/>
            <person name="Wu L."/>
            <person name="Ma J."/>
        </authorList>
    </citation>
    <scope>NUCLEOTIDE SEQUENCE [LARGE SCALE GENOMIC DNA]</scope>
    <source>
        <strain evidence="4">JCM 18532</strain>
    </source>
</reference>
<dbReference type="PANTHER" id="PTHR23416">
    <property type="entry name" value="SIALIC ACID SYNTHASE-RELATED"/>
    <property type="match status" value="1"/>
</dbReference>
<dbReference type="SUPFAM" id="SSF51161">
    <property type="entry name" value="Trimeric LpxA-like enzymes"/>
    <property type="match status" value="2"/>
</dbReference>
<dbReference type="InterPro" id="IPR001451">
    <property type="entry name" value="Hexapep"/>
</dbReference>
<keyword evidence="2" id="KW-0808">Transferase</keyword>
<dbReference type="EMBL" id="BAABKN010000014">
    <property type="protein sequence ID" value="GAA4739404.1"/>
    <property type="molecule type" value="Genomic_DNA"/>
</dbReference>
<comment type="caution">
    <text evidence="3">The sequence shown here is derived from an EMBL/GenBank/DDBJ whole genome shotgun (WGS) entry which is preliminary data.</text>
</comment>
<name>A0ABP8YV21_9ACTN</name>
<evidence type="ECO:0000256" key="1">
    <source>
        <dbReference type="ARBA" id="ARBA00007274"/>
    </source>
</evidence>
<evidence type="ECO:0008006" key="5">
    <source>
        <dbReference type="Google" id="ProtNLM"/>
    </source>
</evidence>
<proteinExistence type="inferred from homology"/>
<dbReference type="Gene3D" id="2.160.10.10">
    <property type="entry name" value="Hexapeptide repeat proteins"/>
    <property type="match status" value="1"/>
</dbReference>
<evidence type="ECO:0000313" key="3">
    <source>
        <dbReference type="EMBL" id="GAA4739404.1"/>
    </source>
</evidence>
<gene>
    <name evidence="3" type="ORF">GCM10023350_24780</name>
</gene>
<accession>A0ABP8YV21</accession>
<dbReference type="Proteomes" id="UP001499882">
    <property type="component" value="Unassembled WGS sequence"/>
</dbReference>
<dbReference type="PANTHER" id="PTHR23416:SF23">
    <property type="entry name" value="ACETYLTRANSFERASE C18B11.09C-RELATED"/>
    <property type="match status" value="1"/>
</dbReference>